<dbReference type="AlphaFoldDB" id="A0A0A9H1L3"/>
<proteinExistence type="predicted"/>
<name>A0A0A9H1L3_ARUDO</name>
<accession>A0A0A9H1L3</accession>
<dbReference type="EMBL" id="GBRH01169165">
    <property type="protein sequence ID" value="JAE28731.1"/>
    <property type="molecule type" value="Transcribed_RNA"/>
</dbReference>
<reference evidence="1" key="1">
    <citation type="submission" date="2014-09" db="EMBL/GenBank/DDBJ databases">
        <authorList>
            <person name="Magalhaes I.L.F."/>
            <person name="Oliveira U."/>
            <person name="Santos F.R."/>
            <person name="Vidigal T.H.D.A."/>
            <person name="Brescovit A.D."/>
            <person name="Santos A.J."/>
        </authorList>
    </citation>
    <scope>NUCLEOTIDE SEQUENCE</scope>
    <source>
        <tissue evidence="1">Shoot tissue taken approximately 20 cm above the soil surface</tissue>
    </source>
</reference>
<evidence type="ECO:0000313" key="1">
    <source>
        <dbReference type="EMBL" id="JAE28731.1"/>
    </source>
</evidence>
<protein>
    <submittedName>
        <fullName evidence="1">Uncharacterized protein</fullName>
    </submittedName>
</protein>
<reference evidence="1" key="2">
    <citation type="journal article" date="2015" name="Data Brief">
        <title>Shoot transcriptome of the giant reed, Arundo donax.</title>
        <authorList>
            <person name="Barrero R.A."/>
            <person name="Guerrero F.D."/>
            <person name="Moolhuijzen P."/>
            <person name="Goolsby J.A."/>
            <person name="Tidwell J."/>
            <person name="Bellgard S.E."/>
            <person name="Bellgard M.I."/>
        </authorList>
    </citation>
    <scope>NUCLEOTIDE SEQUENCE</scope>
    <source>
        <tissue evidence="1">Shoot tissue taken approximately 20 cm above the soil surface</tissue>
    </source>
</reference>
<organism evidence="1">
    <name type="scientific">Arundo donax</name>
    <name type="common">Giant reed</name>
    <name type="synonym">Donax arundinaceus</name>
    <dbReference type="NCBI Taxonomy" id="35708"/>
    <lineage>
        <taxon>Eukaryota</taxon>
        <taxon>Viridiplantae</taxon>
        <taxon>Streptophyta</taxon>
        <taxon>Embryophyta</taxon>
        <taxon>Tracheophyta</taxon>
        <taxon>Spermatophyta</taxon>
        <taxon>Magnoliopsida</taxon>
        <taxon>Liliopsida</taxon>
        <taxon>Poales</taxon>
        <taxon>Poaceae</taxon>
        <taxon>PACMAD clade</taxon>
        <taxon>Arundinoideae</taxon>
        <taxon>Arundineae</taxon>
        <taxon>Arundo</taxon>
    </lineage>
</organism>
<sequence>MAVGIVIYVCDAVWVSCLTSNSGIGTACDIQASVVCSGGASPAC</sequence>